<name>X1UGS0_9ZZZZ</name>
<protein>
    <submittedName>
        <fullName evidence="1">Uncharacterized protein</fullName>
    </submittedName>
</protein>
<gene>
    <name evidence="1" type="ORF">S12H4_62118</name>
</gene>
<evidence type="ECO:0000313" key="1">
    <source>
        <dbReference type="EMBL" id="GAJ16693.1"/>
    </source>
</evidence>
<dbReference type="AlphaFoldDB" id="X1UGS0"/>
<feature type="non-terminal residue" evidence="1">
    <location>
        <position position="58"/>
    </location>
</feature>
<reference evidence="1" key="1">
    <citation type="journal article" date="2014" name="Front. Microbiol.">
        <title>High frequency of phylogenetically diverse reductive dehalogenase-homologous genes in deep subseafloor sedimentary metagenomes.</title>
        <authorList>
            <person name="Kawai M."/>
            <person name="Futagami T."/>
            <person name="Toyoda A."/>
            <person name="Takaki Y."/>
            <person name="Nishi S."/>
            <person name="Hori S."/>
            <person name="Arai W."/>
            <person name="Tsubouchi T."/>
            <person name="Morono Y."/>
            <person name="Uchiyama I."/>
            <person name="Ito T."/>
            <person name="Fujiyama A."/>
            <person name="Inagaki F."/>
            <person name="Takami H."/>
        </authorList>
    </citation>
    <scope>NUCLEOTIDE SEQUENCE</scope>
    <source>
        <strain evidence="1">Expedition CK06-06</strain>
    </source>
</reference>
<proteinExistence type="predicted"/>
<organism evidence="1">
    <name type="scientific">marine sediment metagenome</name>
    <dbReference type="NCBI Taxonomy" id="412755"/>
    <lineage>
        <taxon>unclassified sequences</taxon>
        <taxon>metagenomes</taxon>
        <taxon>ecological metagenomes</taxon>
    </lineage>
</organism>
<sequence length="58" mass="6321">MAKQTVELAPSESKLVTFEAIPHEARTYYVSVDGLTGGFKAMVPIPPPWAVTIDAFEI</sequence>
<dbReference type="EMBL" id="BARW01041514">
    <property type="protein sequence ID" value="GAJ16693.1"/>
    <property type="molecule type" value="Genomic_DNA"/>
</dbReference>
<accession>X1UGS0</accession>
<comment type="caution">
    <text evidence="1">The sequence shown here is derived from an EMBL/GenBank/DDBJ whole genome shotgun (WGS) entry which is preliminary data.</text>
</comment>